<feature type="transmembrane region" description="Helical" evidence="1">
    <location>
        <begin position="33"/>
        <end position="54"/>
    </location>
</feature>
<dbReference type="EMBL" id="JAIGNQ010000002">
    <property type="protein sequence ID" value="MBX7488701.1"/>
    <property type="molecule type" value="Genomic_DNA"/>
</dbReference>
<dbReference type="Proteomes" id="UP000776651">
    <property type="component" value="Unassembled WGS sequence"/>
</dbReference>
<reference evidence="2 3" key="1">
    <citation type="submission" date="2021-08" db="EMBL/GenBank/DDBJ databases">
        <title>Comparative Genomics Analysis of the Genus Qipengyuania Reveals Extensive Genetic Diversity and Metabolic Versatility, Including the Description of Fifteen Novel Species.</title>
        <authorList>
            <person name="Liu Y."/>
        </authorList>
    </citation>
    <scope>NUCLEOTIDE SEQUENCE [LARGE SCALE GENOMIC DNA]</scope>
    <source>
        <strain evidence="2 3">GH25</strain>
    </source>
</reference>
<name>A0ABS7JFC2_9SPHN</name>
<feature type="transmembrane region" description="Helical" evidence="1">
    <location>
        <begin position="61"/>
        <end position="79"/>
    </location>
</feature>
<comment type="caution">
    <text evidence="2">The sequence shown here is derived from an EMBL/GenBank/DDBJ whole genome shotgun (WGS) entry which is preliminary data.</text>
</comment>
<keyword evidence="3" id="KW-1185">Reference proteome</keyword>
<gene>
    <name evidence="2" type="ORF">K3177_09250</name>
</gene>
<keyword evidence="1" id="KW-1133">Transmembrane helix</keyword>
<evidence type="ECO:0000256" key="1">
    <source>
        <dbReference type="SAM" id="Phobius"/>
    </source>
</evidence>
<sequence>MKIVWTAGFLIGTLTHAIDLVNFGWLPYDFRPLPFNVYWTSLTFLDPLAALLIWVREPWGIALGAAIMSSNVVVNGYTLSLGYGAFFYPVILQSAFALFVFCVAWRHWASSKTV</sequence>
<evidence type="ECO:0000313" key="3">
    <source>
        <dbReference type="Proteomes" id="UP000776651"/>
    </source>
</evidence>
<evidence type="ECO:0000313" key="2">
    <source>
        <dbReference type="EMBL" id="MBX7488701.1"/>
    </source>
</evidence>
<keyword evidence="1" id="KW-0812">Transmembrane</keyword>
<organism evidence="2 3">
    <name type="scientific">Qipengyuania pacifica</name>
    <dbReference type="NCBI Taxonomy" id="2860199"/>
    <lineage>
        <taxon>Bacteria</taxon>
        <taxon>Pseudomonadati</taxon>
        <taxon>Pseudomonadota</taxon>
        <taxon>Alphaproteobacteria</taxon>
        <taxon>Sphingomonadales</taxon>
        <taxon>Erythrobacteraceae</taxon>
        <taxon>Qipengyuania</taxon>
    </lineage>
</organism>
<keyword evidence="1" id="KW-0472">Membrane</keyword>
<dbReference type="RefSeq" id="WP_221597998.1">
    <property type="nucleotide sequence ID" value="NZ_JAIGNQ010000002.1"/>
</dbReference>
<proteinExistence type="predicted"/>
<feature type="transmembrane region" description="Helical" evidence="1">
    <location>
        <begin position="85"/>
        <end position="105"/>
    </location>
</feature>
<accession>A0ABS7JFC2</accession>
<protein>
    <submittedName>
        <fullName evidence="2">Uncharacterized protein</fullName>
    </submittedName>
</protein>